<evidence type="ECO:0000259" key="6">
    <source>
        <dbReference type="Pfam" id="PF01258"/>
    </source>
</evidence>
<dbReference type="SUPFAM" id="SSF57716">
    <property type="entry name" value="Glucocorticoid receptor-like (DNA-binding domain)"/>
    <property type="match status" value="1"/>
</dbReference>
<sequence length="122" mass="13285">MRSDVGPGRQRARRALDRLAAEAQERLRDLETQARDIAEARRDSNVDDEHDPEGSTIAFDHAQTAALARDAAQRLAEIDAARERVDDGTYGLCASCGRPIGAGRLEARPTALLCVDCQRLAS</sequence>
<evidence type="ECO:0000256" key="4">
    <source>
        <dbReference type="PROSITE-ProRule" id="PRU00510"/>
    </source>
</evidence>
<dbReference type="PROSITE" id="PS51128">
    <property type="entry name" value="ZF_DKSA_2"/>
    <property type="match status" value="1"/>
</dbReference>
<evidence type="ECO:0000256" key="5">
    <source>
        <dbReference type="SAM" id="MobiDB-lite"/>
    </source>
</evidence>
<dbReference type="Proteomes" id="UP001596356">
    <property type="component" value="Unassembled WGS sequence"/>
</dbReference>
<feature type="region of interest" description="Disordered" evidence="5">
    <location>
        <begin position="30"/>
        <end position="55"/>
    </location>
</feature>
<comment type="caution">
    <text evidence="7">The sequence shown here is derived from an EMBL/GenBank/DDBJ whole genome shotgun (WGS) entry which is preliminary data.</text>
</comment>
<dbReference type="PANTHER" id="PTHR33823:SF4">
    <property type="entry name" value="GENERAL STRESS PROTEIN 16O"/>
    <property type="match status" value="1"/>
</dbReference>
<organism evidence="7 8">
    <name type="scientific">Branchiibius cervicis</name>
    <dbReference type="NCBI Taxonomy" id="908252"/>
    <lineage>
        <taxon>Bacteria</taxon>
        <taxon>Bacillati</taxon>
        <taxon>Actinomycetota</taxon>
        <taxon>Actinomycetes</taxon>
        <taxon>Micrococcales</taxon>
        <taxon>Dermacoccaceae</taxon>
        <taxon>Branchiibius</taxon>
    </lineage>
</organism>
<dbReference type="InterPro" id="IPR000962">
    <property type="entry name" value="Znf_DskA_TraR"/>
</dbReference>
<name>A0ABW2ATL6_9MICO</name>
<dbReference type="Gene3D" id="1.20.120.910">
    <property type="entry name" value="DksA, coiled-coil domain"/>
    <property type="match status" value="1"/>
</dbReference>
<feature type="zinc finger region" description="dksA C4-type" evidence="4">
    <location>
        <begin position="93"/>
        <end position="117"/>
    </location>
</feature>
<keyword evidence="3" id="KW-0862">Zinc</keyword>
<feature type="compositionally biased region" description="Basic and acidic residues" evidence="5">
    <location>
        <begin position="30"/>
        <end position="47"/>
    </location>
</feature>
<dbReference type="PANTHER" id="PTHR33823">
    <property type="entry name" value="RNA POLYMERASE-BINDING TRANSCRIPTION FACTOR DKSA-RELATED"/>
    <property type="match status" value="1"/>
</dbReference>
<evidence type="ECO:0000313" key="8">
    <source>
        <dbReference type="Proteomes" id="UP001596356"/>
    </source>
</evidence>
<protein>
    <submittedName>
        <fullName evidence="7">TraR/DksA family transcriptional regulator</fullName>
    </submittedName>
</protein>
<evidence type="ECO:0000256" key="1">
    <source>
        <dbReference type="ARBA" id="ARBA00022723"/>
    </source>
</evidence>
<keyword evidence="2" id="KW-0863">Zinc-finger</keyword>
<accession>A0ABW2ATL6</accession>
<proteinExistence type="predicted"/>
<reference evidence="8" key="1">
    <citation type="journal article" date="2019" name="Int. J. Syst. Evol. Microbiol.">
        <title>The Global Catalogue of Microorganisms (GCM) 10K type strain sequencing project: providing services to taxonomists for standard genome sequencing and annotation.</title>
        <authorList>
            <consortium name="The Broad Institute Genomics Platform"/>
            <consortium name="The Broad Institute Genome Sequencing Center for Infectious Disease"/>
            <person name="Wu L."/>
            <person name="Ma J."/>
        </authorList>
    </citation>
    <scope>NUCLEOTIDE SEQUENCE [LARGE SCALE GENOMIC DNA]</scope>
    <source>
        <strain evidence="8">NBRC 106593</strain>
    </source>
</reference>
<evidence type="ECO:0000256" key="2">
    <source>
        <dbReference type="ARBA" id="ARBA00022771"/>
    </source>
</evidence>
<evidence type="ECO:0000313" key="7">
    <source>
        <dbReference type="EMBL" id="MFC6714188.1"/>
    </source>
</evidence>
<dbReference type="RefSeq" id="WP_377822491.1">
    <property type="nucleotide sequence ID" value="NZ_JBHSWJ010000002.1"/>
</dbReference>
<keyword evidence="8" id="KW-1185">Reference proteome</keyword>
<dbReference type="EMBL" id="JBHSWJ010000002">
    <property type="protein sequence ID" value="MFC6714188.1"/>
    <property type="molecule type" value="Genomic_DNA"/>
</dbReference>
<dbReference type="Pfam" id="PF01258">
    <property type="entry name" value="zf-dskA_traR"/>
    <property type="match status" value="1"/>
</dbReference>
<keyword evidence="1" id="KW-0479">Metal-binding</keyword>
<gene>
    <name evidence="7" type="ORF">ACFQBT_10340</name>
</gene>
<feature type="domain" description="Zinc finger DksA/TraR C4-type" evidence="6">
    <location>
        <begin position="88"/>
        <end position="119"/>
    </location>
</feature>
<evidence type="ECO:0000256" key="3">
    <source>
        <dbReference type="ARBA" id="ARBA00022833"/>
    </source>
</evidence>